<sequence length="133" mass="15432">MASPWMKLQKSESLLRIDSLQGIRRSHLFYLIGLLLLNLPVVQRNPDLSFPHLKKQPQLQQATTSQHIWMKELSQHHRLKQLGDISSGGLQYLKIVPRFQKWLLITVRLQHPLLMLNVPSLLGAFRYLTCSTT</sequence>
<reference evidence="1 2" key="1">
    <citation type="journal article" date="2019" name="Nat. Ecol. Evol.">
        <title>Megaphylogeny resolves global patterns of mushroom evolution.</title>
        <authorList>
            <person name="Varga T."/>
            <person name="Krizsan K."/>
            <person name="Foldi C."/>
            <person name="Dima B."/>
            <person name="Sanchez-Garcia M."/>
            <person name="Sanchez-Ramirez S."/>
            <person name="Szollosi G.J."/>
            <person name="Szarkandi J.G."/>
            <person name="Papp V."/>
            <person name="Albert L."/>
            <person name="Andreopoulos W."/>
            <person name="Angelini C."/>
            <person name="Antonin V."/>
            <person name="Barry K.W."/>
            <person name="Bougher N.L."/>
            <person name="Buchanan P."/>
            <person name="Buyck B."/>
            <person name="Bense V."/>
            <person name="Catcheside P."/>
            <person name="Chovatia M."/>
            <person name="Cooper J."/>
            <person name="Damon W."/>
            <person name="Desjardin D."/>
            <person name="Finy P."/>
            <person name="Geml J."/>
            <person name="Haridas S."/>
            <person name="Hughes K."/>
            <person name="Justo A."/>
            <person name="Karasinski D."/>
            <person name="Kautmanova I."/>
            <person name="Kiss B."/>
            <person name="Kocsube S."/>
            <person name="Kotiranta H."/>
            <person name="LaButti K.M."/>
            <person name="Lechner B.E."/>
            <person name="Liimatainen K."/>
            <person name="Lipzen A."/>
            <person name="Lukacs Z."/>
            <person name="Mihaltcheva S."/>
            <person name="Morgado L.N."/>
            <person name="Niskanen T."/>
            <person name="Noordeloos M.E."/>
            <person name="Ohm R.A."/>
            <person name="Ortiz-Santana B."/>
            <person name="Ovrebo C."/>
            <person name="Racz N."/>
            <person name="Riley R."/>
            <person name="Savchenko A."/>
            <person name="Shiryaev A."/>
            <person name="Soop K."/>
            <person name="Spirin V."/>
            <person name="Szebenyi C."/>
            <person name="Tomsovsky M."/>
            <person name="Tulloss R.E."/>
            <person name="Uehling J."/>
            <person name="Grigoriev I.V."/>
            <person name="Vagvolgyi C."/>
            <person name="Papp T."/>
            <person name="Martin F.M."/>
            <person name="Miettinen O."/>
            <person name="Hibbett D.S."/>
            <person name="Nagy L.G."/>
        </authorList>
    </citation>
    <scope>NUCLEOTIDE SEQUENCE [LARGE SCALE GENOMIC DNA]</scope>
    <source>
        <strain evidence="1 2">CBS 121175</strain>
    </source>
</reference>
<dbReference type="EMBL" id="ML210157">
    <property type="protein sequence ID" value="TFK28320.1"/>
    <property type="molecule type" value="Genomic_DNA"/>
</dbReference>
<gene>
    <name evidence="1" type="ORF">FA15DRAFT_76598</name>
</gene>
<dbReference type="Proteomes" id="UP000307440">
    <property type="component" value="Unassembled WGS sequence"/>
</dbReference>
<accession>A0A5C3L6E4</accession>
<dbReference type="AlphaFoldDB" id="A0A5C3L6E4"/>
<evidence type="ECO:0000313" key="1">
    <source>
        <dbReference type="EMBL" id="TFK28320.1"/>
    </source>
</evidence>
<protein>
    <submittedName>
        <fullName evidence="1">Uncharacterized protein</fullName>
    </submittedName>
</protein>
<proteinExistence type="predicted"/>
<evidence type="ECO:0000313" key="2">
    <source>
        <dbReference type="Proteomes" id="UP000307440"/>
    </source>
</evidence>
<keyword evidence="2" id="KW-1185">Reference proteome</keyword>
<organism evidence="1 2">
    <name type="scientific">Coprinopsis marcescibilis</name>
    <name type="common">Agaric fungus</name>
    <name type="synonym">Psathyrella marcescibilis</name>
    <dbReference type="NCBI Taxonomy" id="230819"/>
    <lineage>
        <taxon>Eukaryota</taxon>
        <taxon>Fungi</taxon>
        <taxon>Dikarya</taxon>
        <taxon>Basidiomycota</taxon>
        <taxon>Agaricomycotina</taxon>
        <taxon>Agaricomycetes</taxon>
        <taxon>Agaricomycetidae</taxon>
        <taxon>Agaricales</taxon>
        <taxon>Agaricineae</taxon>
        <taxon>Psathyrellaceae</taxon>
        <taxon>Coprinopsis</taxon>
    </lineage>
</organism>
<name>A0A5C3L6E4_COPMA</name>